<dbReference type="Pfam" id="PF13927">
    <property type="entry name" value="Ig_3"/>
    <property type="match status" value="2"/>
</dbReference>
<dbReference type="InterPro" id="IPR050964">
    <property type="entry name" value="Striated_Muscle_Regulatory"/>
</dbReference>
<dbReference type="InterPro" id="IPR003599">
    <property type="entry name" value="Ig_sub"/>
</dbReference>
<feature type="compositionally biased region" description="Low complexity" evidence="2">
    <location>
        <begin position="938"/>
        <end position="947"/>
    </location>
</feature>
<reference evidence="7" key="1">
    <citation type="submission" date="2022-11" db="EMBL/GenBank/DDBJ databases">
        <title>Centuries of genome instability and evolution in soft-shell clam transmissible cancer (bioRxiv).</title>
        <authorList>
            <person name="Hart S.F.M."/>
            <person name="Yonemitsu M.A."/>
            <person name="Giersch R.M."/>
            <person name="Beal B.F."/>
            <person name="Arriagada G."/>
            <person name="Davis B.W."/>
            <person name="Ostrander E.A."/>
            <person name="Goff S.P."/>
            <person name="Metzger M.J."/>
        </authorList>
    </citation>
    <scope>NUCLEOTIDE SEQUENCE</scope>
    <source>
        <strain evidence="7">MELC-2E11</strain>
        <tissue evidence="7">Siphon/mantle</tissue>
    </source>
</reference>
<feature type="compositionally biased region" description="Polar residues" evidence="2">
    <location>
        <begin position="957"/>
        <end position="966"/>
    </location>
</feature>
<dbReference type="Proteomes" id="UP001164746">
    <property type="component" value="Chromosome 5"/>
</dbReference>
<protein>
    <submittedName>
        <fullName evidence="7">ROBO2-like protein</fullName>
    </submittedName>
</protein>
<organism evidence="7 8">
    <name type="scientific">Mya arenaria</name>
    <name type="common">Soft-shell clam</name>
    <dbReference type="NCBI Taxonomy" id="6604"/>
    <lineage>
        <taxon>Eukaryota</taxon>
        <taxon>Metazoa</taxon>
        <taxon>Spiralia</taxon>
        <taxon>Lophotrochozoa</taxon>
        <taxon>Mollusca</taxon>
        <taxon>Bivalvia</taxon>
        <taxon>Autobranchia</taxon>
        <taxon>Heteroconchia</taxon>
        <taxon>Euheterodonta</taxon>
        <taxon>Imparidentia</taxon>
        <taxon>Neoheterodontei</taxon>
        <taxon>Myida</taxon>
        <taxon>Myoidea</taxon>
        <taxon>Myidae</taxon>
        <taxon>Mya</taxon>
    </lineage>
</organism>
<feature type="region of interest" description="Disordered" evidence="2">
    <location>
        <begin position="1319"/>
        <end position="1385"/>
    </location>
</feature>
<dbReference type="InterPro" id="IPR003598">
    <property type="entry name" value="Ig_sub2"/>
</dbReference>
<evidence type="ECO:0000256" key="1">
    <source>
        <dbReference type="ARBA" id="ARBA00022737"/>
    </source>
</evidence>
<name>A0ABY7E2H7_MYAAR</name>
<feature type="signal peptide" evidence="4">
    <location>
        <begin position="1"/>
        <end position="25"/>
    </location>
</feature>
<dbReference type="Pfam" id="PF00041">
    <property type="entry name" value="fn3"/>
    <property type="match status" value="3"/>
</dbReference>
<dbReference type="PROSITE" id="PS50835">
    <property type="entry name" value="IG_LIKE"/>
    <property type="match status" value="4"/>
</dbReference>
<accession>A0ABY7E2H7</accession>
<dbReference type="InterPro" id="IPR036116">
    <property type="entry name" value="FN3_sf"/>
</dbReference>
<feature type="compositionally biased region" description="Polar residues" evidence="2">
    <location>
        <begin position="1266"/>
        <end position="1280"/>
    </location>
</feature>
<proteinExistence type="predicted"/>
<dbReference type="PANTHER" id="PTHR13817:SF172">
    <property type="entry name" value="IG-LIKE DOMAIN-CONTAINING PROTEIN"/>
    <property type="match status" value="1"/>
</dbReference>
<dbReference type="CDD" id="cd00063">
    <property type="entry name" value="FN3"/>
    <property type="match status" value="3"/>
</dbReference>
<dbReference type="SUPFAM" id="SSF48726">
    <property type="entry name" value="Immunoglobulin"/>
    <property type="match status" value="4"/>
</dbReference>
<dbReference type="Gene3D" id="2.60.40.10">
    <property type="entry name" value="Immunoglobulins"/>
    <property type="match status" value="7"/>
</dbReference>
<keyword evidence="3" id="KW-0812">Transmembrane</keyword>
<dbReference type="SMART" id="SM00060">
    <property type="entry name" value="FN3"/>
    <property type="match status" value="3"/>
</dbReference>
<keyword evidence="3" id="KW-1133">Transmembrane helix</keyword>
<feature type="compositionally biased region" description="Pro residues" evidence="2">
    <location>
        <begin position="1000"/>
        <end position="1010"/>
    </location>
</feature>
<dbReference type="Pfam" id="PF07679">
    <property type="entry name" value="I-set"/>
    <property type="match status" value="1"/>
</dbReference>
<dbReference type="InterPro" id="IPR013783">
    <property type="entry name" value="Ig-like_fold"/>
</dbReference>
<dbReference type="PANTHER" id="PTHR13817">
    <property type="entry name" value="TITIN"/>
    <property type="match status" value="1"/>
</dbReference>
<feature type="domain" description="Ig-like" evidence="5">
    <location>
        <begin position="159"/>
        <end position="246"/>
    </location>
</feature>
<keyword evidence="8" id="KW-1185">Reference proteome</keyword>
<feature type="region of interest" description="Disordered" evidence="2">
    <location>
        <begin position="1263"/>
        <end position="1292"/>
    </location>
</feature>
<keyword evidence="3" id="KW-0472">Membrane</keyword>
<feature type="compositionally biased region" description="Basic residues" evidence="2">
    <location>
        <begin position="1327"/>
        <end position="1338"/>
    </location>
</feature>
<keyword evidence="1" id="KW-0677">Repeat</keyword>
<dbReference type="InterPro" id="IPR013098">
    <property type="entry name" value="Ig_I-set"/>
</dbReference>
<feature type="domain" description="Ig-like" evidence="5">
    <location>
        <begin position="343"/>
        <end position="417"/>
    </location>
</feature>
<feature type="domain" description="Ig-like" evidence="5">
    <location>
        <begin position="57"/>
        <end position="153"/>
    </location>
</feature>
<evidence type="ECO:0000259" key="5">
    <source>
        <dbReference type="PROSITE" id="PS50835"/>
    </source>
</evidence>
<gene>
    <name evidence="7" type="ORF">MAR_019572</name>
</gene>
<feature type="region of interest" description="Disordered" evidence="2">
    <location>
        <begin position="993"/>
        <end position="1016"/>
    </location>
</feature>
<feature type="domain" description="Fibronectin type-III" evidence="6">
    <location>
        <begin position="636"/>
        <end position="728"/>
    </location>
</feature>
<evidence type="ECO:0000259" key="6">
    <source>
        <dbReference type="PROSITE" id="PS50853"/>
    </source>
</evidence>
<dbReference type="InterPro" id="IPR036179">
    <property type="entry name" value="Ig-like_dom_sf"/>
</dbReference>
<sequence>MRMRALALPWQLVLVTIGYTSFVVAADADYDYDDDDDIFKNAPNLRHTGFSPPSGNPTITEHPQDDFFARNEPATLNCKAEGNPKPTITWYRNGELVETTRDDLLSHRMLFDNGQLFFLRVIHNKNNQNDIGIYYCNATNIHGSAISDAANIQIAVLKDKFLAEPSDTTAAVGQSVTLHCNPPRGKPEPKVIWRKDGETVQTDKRVHIMDAGNLEIYSVEKTDSGEYLCVAVNKAGERHTEPGHLKVLDVPTFNKLPAPLTVKEGSVAEFYCDANLMFSNVDSGHHFVAEDGTLKISLVNDSDAGVYICEALNTGGAVTASAKITVIEDGTHSLPPINVSPPPVITLGPQNQTLPVGGVAVMQCLSEGPPTPFIRWYKDSRPIGQSMVDPRIKTRSSGILEISDLKIQDSGKFTCKAVTASGETIWEAFLMVTTFLPEAPTKPLVSDVTDTTVHLSWTPGDQKTQFPITKFYVEYYGYGVTDGWMIASRDVVTESYTVERLQSNVTYTFLVRAVNEQGVGYPSPVSESVRTSAYQHVNRRPQLTEEEIKSVLNGNIVQLVNTTAINATSIKIIWTISKGDDLIEGYEIEYQHIRNIRTLQYGKSQKLRVPPTVTWYTVTGLTPYSWYELKVHVLAAPDNVQVKKVSASSLSVSWAPPESHGIPVNSYQVLCRSKDGKENCSVITNGRTYHVVIDNLKLNKEYVVKVAAENYIGLGAWSEAYTYDGSSVFKSDGLGSTVKTVTEEETGEDDILKKQWFFPLVIGVCGLLLFLILLAFTICLFRRRKHRKKMKDQRFYTGVPMHKGDDCTRNFYPPQYGVKDQPVNRVNDVELPPELRMLLPGQQGKKDVELEEGSMYKMAGGGASFPEMKTFYQADPVAPYATTALIQQQHLMKQRQGQRDHMFRPINQGYLPHSEGSADSCQKDPLSSDSGHDHSGHSGHSGLSGHSTTDHNHSDHLSPTSDSGSHSNEENNLLIKQRKKMNTHKEVNTPKQAMNWSDMLPPPPEHPPPSECSELPSYHEIKGENRSDTHSPMSPVSFSQLSACSCPNPHTQTPLSNWNMPVYSDTECPRCHSEKYYDPVTYCQEAFIRRTNSPRTQLMQPVNNRNNIPNNMHTCSPRATPCGNVHYQYSQPQRGPPSNCAIPVQGCGENCNSNNSSNKSVIKRASHSSHSDNEAPSIMPCFQAYRITPKEENEPRFIREEWGPDPAPPCHTCEHDSGMGLEEDGNCMDRACQSSLPSLAPVEYNRAPEMSSSVHASFQRGCESPASESFTGATDQNTDCSSVHSSTGSSGDATFCTEEDFVSAVARAAEMSGLTVVGTTVCDPNQKSKKERRQRRPARPISPGYSTDSNYGSIDVIRKPYPKSQRKQQLLEQGKSKPVVQSVDYPDRPMFTSHIGVYDNPYARADYQTSYSNPTTPLSPARFSSLNRMSPLSGLNRFHDAGRGHYSAVSDRGGYSTFKHNIGALPVREDVSGMKK</sequence>
<dbReference type="InterPro" id="IPR003961">
    <property type="entry name" value="FN3_dom"/>
</dbReference>
<evidence type="ECO:0000313" key="8">
    <source>
        <dbReference type="Proteomes" id="UP001164746"/>
    </source>
</evidence>
<dbReference type="InterPro" id="IPR007110">
    <property type="entry name" value="Ig-like_dom"/>
</dbReference>
<dbReference type="SMART" id="SM00408">
    <property type="entry name" value="IGc2"/>
    <property type="match status" value="4"/>
</dbReference>
<feature type="domain" description="Fibronectin type-III" evidence="6">
    <location>
        <begin position="439"/>
        <end position="534"/>
    </location>
</feature>
<dbReference type="SUPFAM" id="SSF49265">
    <property type="entry name" value="Fibronectin type III"/>
    <property type="match status" value="2"/>
</dbReference>
<feature type="compositionally biased region" description="Low complexity" evidence="2">
    <location>
        <begin position="1281"/>
        <end position="1290"/>
    </location>
</feature>
<evidence type="ECO:0000313" key="7">
    <source>
        <dbReference type="EMBL" id="WAR04203.1"/>
    </source>
</evidence>
<keyword evidence="4" id="KW-0732">Signal</keyword>
<feature type="chain" id="PRO_5046722609" evidence="4">
    <location>
        <begin position="26"/>
        <end position="1476"/>
    </location>
</feature>
<evidence type="ECO:0000256" key="4">
    <source>
        <dbReference type="SAM" id="SignalP"/>
    </source>
</evidence>
<evidence type="ECO:0000256" key="2">
    <source>
        <dbReference type="SAM" id="MobiDB-lite"/>
    </source>
</evidence>
<feature type="transmembrane region" description="Helical" evidence="3">
    <location>
        <begin position="756"/>
        <end position="781"/>
    </location>
</feature>
<dbReference type="EMBL" id="CP111016">
    <property type="protein sequence ID" value="WAR04203.1"/>
    <property type="molecule type" value="Genomic_DNA"/>
</dbReference>
<dbReference type="SMART" id="SM00409">
    <property type="entry name" value="IG"/>
    <property type="match status" value="4"/>
</dbReference>
<feature type="domain" description="Ig-like" evidence="5">
    <location>
        <begin position="251"/>
        <end position="325"/>
    </location>
</feature>
<feature type="region of interest" description="Disordered" evidence="2">
    <location>
        <begin position="906"/>
        <end position="969"/>
    </location>
</feature>
<dbReference type="PROSITE" id="PS50853">
    <property type="entry name" value="FN3"/>
    <property type="match status" value="2"/>
</dbReference>
<evidence type="ECO:0000256" key="3">
    <source>
        <dbReference type="SAM" id="Phobius"/>
    </source>
</evidence>